<dbReference type="OrthoDB" id="9367609at2759"/>
<protein>
    <submittedName>
        <fullName evidence="1">Uncharacterized protein</fullName>
    </submittedName>
</protein>
<sequence length="123" mass="14415">EAPGQAAEGKGESTPCRYCSRVSAWLFLSNIFSGMNRKWFPKLSHETAHQHYSFSADNDNSNIWAPLWKANEMESPAQEQRDPESYWIKEQPCKHCKAQRTWQWISRHFFKPVDTRNVSEKNP</sequence>
<dbReference type="Proteomes" id="UP000694562">
    <property type="component" value="Unplaced"/>
</dbReference>
<organism evidence="1 2">
    <name type="scientific">Falco tinnunculus</name>
    <name type="common">Common kestrel</name>
    <dbReference type="NCBI Taxonomy" id="100819"/>
    <lineage>
        <taxon>Eukaryota</taxon>
        <taxon>Metazoa</taxon>
        <taxon>Chordata</taxon>
        <taxon>Craniata</taxon>
        <taxon>Vertebrata</taxon>
        <taxon>Euteleostomi</taxon>
        <taxon>Archelosauria</taxon>
        <taxon>Archosauria</taxon>
        <taxon>Dinosauria</taxon>
        <taxon>Saurischia</taxon>
        <taxon>Theropoda</taxon>
        <taxon>Coelurosauria</taxon>
        <taxon>Aves</taxon>
        <taxon>Neognathae</taxon>
        <taxon>Neoaves</taxon>
        <taxon>Telluraves</taxon>
        <taxon>Australaves</taxon>
        <taxon>Falconiformes</taxon>
        <taxon>Falconidae</taxon>
        <taxon>Falco</taxon>
    </lineage>
</organism>
<dbReference type="AlphaFoldDB" id="A0A8C4UV28"/>
<evidence type="ECO:0000313" key="1">
    <source>
        <dbReference type="Ensembl" id="ENSFTIP00000017012.1"/>
    </source>
</evidence>
<accession>A0A8C4UV28</accession>
<dbReference type="Pfam" id="PF15468">
    <property type="entry name" value="DUF4636"/>
    <property type="match status" value="1"/>
</dbReference>
<reference evidence="1" key="2">
    <citation type="submission" date="2025-09" db="UniProtKB">
        <authorList>
            <consortium name="Ensembl"/>
        </authorList>
    </citation>
    <scope>IDENTIFICATION</scope>
</reference>
<reference evidence="1" key="1">
    <citation type="submission" date="2025-08" db="UniProtKB">
        <authorList>
            <consortium name="Ensembl"/>
        </authorList>
    </citation>
    <scope>IDENTIFICATION</scope>
</reference>
<proteinExistence type="predicted"/>
<dbReference type="InterPro" id="IPR027955">
    <property type="entry name" value="DUF4636"/>
</dbReference>
<dbReference type="Ensembl" id="ENSFTIT00000017731.1">
    <property type="protein sequence ID" value="ENSFTIP00000017012.1"/>
    <property type="gene ID" value="ENSFTIG00000011275.1"/>
</dbReference>
<keyword evidence="2" id="KW-1185">Reference proteome</keyword>
<name>A0A8C4UV28_FALTI</name>
<evidence type="ECO:0000313" key="2">
    <source>
        <dbReference type="Proteomes" id="UP000694562"/>
    </source>
</evidence>